<dbReference type="InterPro" id="IPR014729">
    <property type="entry name" value="Rossmann-like_a/b/a_fold"/>
</dbReference>
<dbReference type="InterPro" id="IPR002500">
    <property type="entry name" value="PAPS_reduct_dom"/>
</dbReference>
<dbReference type="OrthoDB" id="270728at2759"/>
<evidence type="ECO:0000256" key="9">
    <source>
        <dbReference type="ARBA" id="ARBA00022840"/>
    </source>
</evidence>
<evidence type="ECO:0000256" key="1">
    <source>
        <dbReference type="ARBA" id="ARBA00004726"/>
    </source>
</evidence>
<comment type="catalytic activity">
    <reaction evidence="12">
        <text>FMN + ATP + H(+) = FAD + diphosphate</text>
        <dbReference type="Rhea" id="RHEA:17237"/>
        <dbReference type="ChEBI" id="CHEBI:15378"/>
        <dbReference type="ChEBI" id="CHEBI:30616"/>
        <dbReference type="ChEBI" id="CHEBI:33019"/>
        <dbReference type="ChEBI" id="CHEBI:57692"/>
        <dbReference type="ChEBI" id="CHEBI:58210"/>
        <dbReference type="EC" id="2.7.7.2"/>
    </reaction>
</comment>
<dbReference type="RefSeq" id="XP_031856540.1">
    <property type="nucleotide sequence ID" value="XM_032000649.1"/>
</dbReference>
<evidence type="ECO:0000256" key="8">
    <source>
        <dbReference type="ARBA" id="ARBA00022827"/>
    </source>
</evidence>
<keyword evidence="6" id="KW-0548">Nucleotidyltransferase</keyword>
<dbReference type="EC" id="2.7.7.2" evidence="2"/>
<dbReference type="PANTHER" id="PTHR23293">
    <property type="entry name" value="FAD SYNTHETASE-RELATED FMN ADENYLYLTRANSFERASE"/>
    <property type="match status" value="1"/>
</dbReference>
<keyword evidence="3" id="KW-0285">Flavoprotein</keyword>
<evidence type="ECO:0000256" key="10">
    <source>
        <dbReference type="ARBA" id="ARBA00031145"/>
    </source>
</evidence>
<comment type="pathway">
    <text evidence="1">Cofactor biosynthesis; FAD biosynthesis; FAD from FMN: step 1/1.</text>
</comment>
<evidence type="ECO:0000256" key="2">
    <source>
        <dbReference type="ARBA" id="ARBA00012393"/>
    </source>
</evidence>
<dbReference type="GO" id="GO:0003919">
    <property type="term" value="F:FMN adenylyltransferase activity"/>
    <property type="evidence" value="ECO:0007669"/>
    <property type="project" value="UniProtKB-EC"/>
</dbReference>
<keyword evidence="8" id="KW-0274">FAD</keyword>
<dbReference type="CDD" id="cd23948">
    <property type="entry name" value="FAD_synthase"/>
    <property type="match status" value="1"/>
</dbReference>
<dbReference type="Pfam" id="PF01507">
    <property type="entry name" value="PAPS_reduct"/>
    <property type="match status" value="1"/>
</dbReference>
<dbReference type="GeneID" id="43584749"/>
<dbReference type="PANTHER" id="PTHR23293:SF9">
    <property type="entry name" value="FAD SYNTHASE"/>
    <property type="match status" value="1"/>
</dbReference>
<evidence type="ECO:0000256" key="4">
    <source>
        <dbReference type="ARBA" id="ARBA00022643"/>
    </source>
</evidence>
<dbReference type="AlphaFoldDB" id="A0A5E8C9C3"/>
<reference evidence="14 15" key="1">
    <citation type="submission" date="2019-09" db="EMBL/GenBank/DDBJ databases">
        <authorList>
            <person name="Brejova B."/>
        </authorList>
    </citation>
    <scope>NUCLEOTIDE SEQUENCE [LARGE SCALE GENOMIC DNA]</scope>
</reference>
<dbReference type="SUPFAM" id="SSF52402">
    <property type="entry name" value="Adenine nucleotide alpha hydrolases-like"/>
    <property type="match status" value="1"/>
</dbReference>
<evidence type="ECO:0000256" key="3">
    <source>
        <dbReference type="ARBA" id="ARBA00022630"/>
    </source>
</evidence>
<gene>
    <name evidence="14" type="ORF">SAPINGB_P005935</name>
</gene>
<name>A0A5E8C9C3_9ASCO</name>
<evidence type="ECO:0000256" key="7">
    <source>
        <dbReference type="ARBA" id="ARBA00022741"/>
    </source>
</evidence>
<evidence type="ECO:0000259" key="13">
    <source>
        <dbReference type="Pfam" id="PF01507"/>
    </source>
</evidence>
<evidence type="ECO:0000256" key="6">
    <source>
        <dbReference type="ARBA" id="ARBA00022695"/>
    </source>
</evidence>
<dbReference type="GO" id="GO:0006747">
    <property type="term" value="P:FAD biosynthetic process"/>
    <property type="evidence" value="ECO:0007669"/>
    <property type="project" value="TreeGrafter"/>
</dbReference>
<keyword evidence="9" id="KW-0067">ATP-binding</keyword>
<keyword evidence="4" id="KW-0288">FMN</keyword>
<organism evidence="14 15">
    <name type="scientific">Magnusiomyces paraingens</name>
    <dbReference type="NCBI Taxonomy" id="2606893"/>
    <lineage>
        <taxon>Eukaryota</taxon>
        <taxon>Fungi</taxon>
        <taxon>Dikarya</taxon>
        <taxon>Ascomycota</taxon>
        <taxon>Saccharomycotina</taxon>
        <taxon>Dipodascomycetes</taxon>
        <taxon>Dipodascales</taxon>
        <taxon>Dipodascaceae</taxon>
        <taxon>Magnusiomyces</taxon>
    </lineage>
</organism>
<evidence type="ECO:0000256" key="5">
    <source>
        <dbReference type="ARBA" id="ARBA00022679"/>
    </source>
</evidence>
<dbReference type="EMBL" id="CABVLU010000005">
    <property type="protein sequence ID" value="VVT57896.1"/>
    <property type="molecule type" value="Genomic_DNA"/>
</dbReference>
<keyword evidence="5" id="KW-0808">Transferase</keyword>
<sequence length="335" mass="38414">MTQTALSHNSPLIKAAKRAFELVDLYLSSSSLSDIIESQHKTTSLNGHINGVNKSILPCSIYPHIEKSEFVQLESDRNECKERVVESMQVLEEALNRYKFEELALSFNGGKDCLVLLILFLAAIYKRWLQCNEYIPITQSLLPCVYVRSTTAFPQVDAFVLECNARYALDTTNLAMPMKEALSQYIDIRNNKISQNNSTSQLNGSSDPLDTKLKAIFVGIRRTDPYGQHLKHFQKTDKGWPDFIRIHPVIDWRYKDIWNFLRVLGIPYCILYELGYTSLGGTDNTVPNPDLRREGSFSHLEPKPQSLNELLENHRIVFKPAHRLEDELHEREGRA</sequence>
<keyword evidence="7" id="KW-0547">Nucleotide-binding</keyword>
<dbReference type="GO" id="GO:0005524">
    <property type="term" value="F:ATP binding"/>
    <property type="evidence" value="ECO:0007669"/>
    <property type="project" value="UniProtKB-KW"/>
</dbReference>
<evidence type="ECO:0000256" key="12">
    <source>
        <dbReference type="ARBA" id="ARBA00049494"/>
    </source>
</evidence>
<accession>A0A5E8C9C3</accession>
<protein>
    <recommendedName>
        <fullName evidence="2">FAD synthase</fullName>
        <ecNumber evidence="2">2.7.7.2</ecNumber>
    </recommendedName>
    <alternativeName>
        <fullName evidence="10">FAD pyrophosphorylase</fullName>
    </alternativeName>
    <alternativeName>
        <fullName evidence="11">FMN adenylyltransferase</fullName>
    </alternativeName>
</protein>
<keyword evidence="15" id="KW-1185">Reference proteome</keyword>
<evidence type="ECO:0000313" key="14">
    <source>
        <dbReference type="EMBL" id="VVT57896.1"/>
    </source>
</evidence>
<feature type="domain" description="Phosphoadenosine phosphosulphate reductase" evidence="13">
    <location>
        <begin position="103"/>
        <end position="287"/>
    </location>
</feature>
<dbReference type="Gene3D" id="3.40.50.620">
    <property type="entry name" value="HUPs"/>
    <property type="match status" value="1"/>
</dbReference>
<proteinExistence type="predicted"/>
<dbReference type="Proteomes" id="UP000398389">
    <property type="component" value="Unassembled WGS sequence"/>
</dbReference>
<evidence type="ECO:0000313" key="15">
    <source>
        <dbReference type="Proteomes" id="UP000398389"/>
    </source>
</evidence>
<evidence type="ECO:0000256" key="11">
    <source>
        <dbReference type="ARBA" id="ARBA00031871"/>
    </source>
</evidence>